<dbReference type="OrthoDB" id="9774531at2"/>
<evidence type="ECO:0000256" key="6">
    <source>
        <dbReference type="NCBIfam" id="TIGR01928"/>
    </source>
</evidence>
<dbReference type="SUPFAM" id="SSF51604">
    <property type="entry name" value="Enolase C-terminal domain-like"/>
    <property type="match status" value="1"/>
</dbReference>
<accession>A0A430A844</accession>
<dbReference type="GO" id="GO:0043748">
    <property type="term" value="F:O-succinylbenzoate synthase activity"/>
    <property type="evidence" value="ECO:0007669"/>
    <property type="project" value="UniProtKB-EC"/>
</dbReference>
<dbReference type="Pfam" id="PF02746">
    <property type="entry name" value="MR_MLE_N"/>
    <property type="match status" value="1"/>
</dbReference>
<dbReference type="SFLD" id="SFLDF00009">
    <property type="entry name" value="o-succinylbenzoate_synthase"/>
    <property type="match status" value="1"/>
</dbReference>
<evidence type="ECO:0000256" key="1">
    <source>
        <dbReference type="ARBA" id="ARBA00001968"/>
    </source>
</evidence>
<evidence type="ECO:0000256" key="5">
    <source>
        <dbReference type="ARBA" id="ARBA00029491"/>
    </source>
</evidence>
<dbReference type="Gene3D" id="3.20.20.120">
    <property type="entry name" value="Enolase-like C-terminal domain"/>
    <property type="match status" value="1"/>
</dbReference>
<dbReference type="InterPro" id="IPR013341">
    <property type="entry name" value="Mandelate_racemase_N_dom"/>
</dbReference>
<keyword evidence="2" id="KW-0479">Metal-binding</keyword>
<proteinExistence type="predicted"/>
<dbReference type="SFLD" id="SFLDG00180">
    <property type="entry name" value="muconate_cycloisomerase"/>
    <property type="match status" value="1"/>
</dbReference>
<keyword evidence="9" id="KW-1185">Reference proteome</keyword>
<dbReference type="InterPro" id="IPR029017">
    <property type="entry name" value="Enolase-like_N"/>
</dbReference>
<feature type="domain" description="Mandelate racemase/muconate lactonizing enzyme C-terminal" evidence="7">
    <location>
        <begin position="143"/>
        <end position="235"/>
    </location>
</feature>
<dbReference type="GO" id="GO:0046872">
    <property type="term" value="F:metal ion binding"/>
    <property type="evidence" value="ECO:0007669"/>
    <property type="project" value="UniProtKB-KW"/>
</dbReference>
<evidence type="ECO:0000259" key="7">
    <source>
        <dbReference type="SMART" id="SM00922"/>
    </source>
</evidence>
<dbReference type="PANTHER" id="PTHR48073">
    <property type="entry name" value="O-SUCCINYLBENZOATE SYNTHASE-RELATED"/>
    <property type="match status" value="1"/>
</dbReference>
<evidence type="ECO:0000256" key="3">
    <source>
        <dbReference type="ARBA" id="ARBA00022842"/>
    </source>
</evidence>
<keyword evidence="4" id="KW-0456">Lyase</keyword>
<dbReference type="UniPathway" id="UPA00079"/>
<evidence type="ECO:0000256" key="4">
    <source>
        <dbReference type="ARBA" id="ARBA00023239"/>
    </source>
</evidence>
<evidence type="ECO:0000256" key="2">
    <source>
        <dbReference type="ARBA" id="ARBA00022723"/>
    </source>
</evidence>
<dbReference type="SFLD" id="SFLDS00001">
    <property type="entry name" value="Enolase"/>
    <property type="match status" value="1"/>
</dbReference>
<organism evidence="8 9">
    <name type="scientific">Vagococcus fessus</name>
    <dbReference type="NCBI Taxonomy" id="120370"/>
    <lineage>
        <taxon>Bacteria</taxon>
        <taxon>Bacillati</taxon>
        <taxon>Bacillota</taxon>
        <taxon>Bacilli</taxon>
        <taxon>Lactobacillales</taxon>
        <taxon>Enterococcaceae</taxon>
        <taxon>Vagococcus</taxon>
    </lineage>
</organism>
<comment type="caution">
    <text evidence="8">The sequence shown here is derived from an EMBL/GenBank/DDBJ whole genome shotgun (WGS) entry which is preliminary data.</text>
</comment>
<dbReference type="SUPFAM" id="SSF54826">
    <property type="entry name" value="Enolase N-terminal domain-like"/>
    <property type="match status" value="1"/>
</dbReference>
<dbReference type="InterPro" id="IPR013342">
    <property type="entry name" value="Mandelate_racemase_C"/>
</dbReference>
<dbReference type="UniPathway" id="UPA01057">
    <property type="reaction ID" value="UER00165"/>
</dbReference>
<dbReference type="Pfam" id="PF13378">
    <property type="entry name" value="MR_MLE_C"/>
    <property type="match status" value="1"/>
</dbReference>
<comment type="cofactor">
    <cofactor evidence="1">
        <name>a divalent metal cation</name>
        <dbReference type="ChEBI" id="CHEBI:60240"/>
    </cofactor>
</comment>
<sequence length="369" mass="41234">MNLTKIDCYSLRLPLKSPFKTSYGELAEKACDILVITDDRGNQGYGELTALETPDYIEETLSGAQTTINQFLIPLLVSRNITHPKEVSQIFASIKGNYMAKSALETAIWDLYAKQQNCSFKTLFNVKKEQLEVGVSLGIEPDLAKLVEIVNYYHEQGYTRIKLKIKPGYDSEPLTAIRQAFPALILMADANSSYQLTQSEDLIRLDDLGLAMIEQPFSDRDYVGHAKLQARMTTPICLDETIRSIEDLETAYTLGSCQSVNLKIPRVGGITPALDILNFCKSHDLMVWLGGMYESGIGRALNLAFAAQDYFTFPGDLSASDRYFYEDIITTAHVITNGKLPIPKENGLGVELSQHALEKYGHHNVLWTK</sequence>
<dbReference type="InterPro" id="IPR036849">
    <property type="entry name" value="Enolase-like_C_sf"/>
</dbReference>
<evidence type="ECO:0000313" key="9">
    <source>
        <dbReference type="Proteomes" id="UP000287101"/>
    </source>
</evidence>
<dbReference type="AlphaFoldDB" id="A0A430A844"/>
<dbReference type="SMART" id="SM00922">
    <property type="entry name" value="MR_MLE"/>
    <property type="match status" value="1"/>
</dbReference>
<keyword evidence="3" id="KW-0460">Magnesium</keyword>
<dbReference type="InterPro" id="IPR029065">
    <property type="entry name" value="Enolase_C-like"/>
</dbReference>
<dbReference type="Gene3D" id="3.30.390.10">
    <property type="entry name" value="Enolase-like, N-terminal domain"/>
    <property type="match status" value="1"/>
</dbReference>
<dbReference type="EC" id="4.2.1.113" evidence="5 6"/>
<dbReference type="CDD" id="cd03317">
    <property type="entry name" value="NAAAR"/>
    <property type="match status" value="1"/>
</dbReference>
<evidence type="ECO:0000313" key="8">
    <source>
        <dbReference type="EMBL" id="RSU03241.1"/>
    </source>
</evidence>
<dbReference type="Proteomes" id="UP000287101">
    <property type="component" value="Unassembled WGS sequence"/>
</dbReference>
<dbReference type="RefSeq" id="WP_126831451.1">
    <property type="nucleotide sequence ID" value="NZ_CBCRYB010000010.1"/>
</dbReference>
<name>A0A430A844_9ENTE</name>
<dbReference type="GO" id="GO:0009234">
    <property type="term" value="P:menaquinone biosynthetic process"/>
    <property type="evidence" value="ECO:0007669"/>
    <property type="project" value="UniProtKB-UniRule"/>
</dbReference>
<gene>
    <name evidence="8" type="ORF">CBF31_05860</name>
</gene>
<dbReference type="InterPro" id="IPR010197">
    <property type="entry name" value="OSBS/NAAAR"/>
</dbReference>
<dbReference type="GO" id="GO:0016854">
    <property type="term" value="F:racemase and epimerase activity"/>
    <property type="evidence" value="ECO:0007669"/>
    <property type="project" value="UniProtKB-ARBA"/>
</dbReference>
<dbReference type="PANTHER" id="PTHR48073:SF5">
    <property type="entry name" value="O-SUCCINYLBENZOATE SYNTHASE"/>
    <property type="match status" value="1"/>
</dbReference>
<protein>
    <recommendedName>
        <fullName evidence="5 6">o-succinylbenzoate synthase</fullName>
        <ecNumber evidence="5 6">4.2.1.113</ecNumber>
    </recommendedName>
</protein>
<reference evidence="8 9" key="1">
    <citation type="submission" date="2017-05" db="EMBL/GenBank/DDBJ databases">
        <title>Vagococcus spp. assemblies.</title>
        <authorList>
            <person name="Gulvik C.A."/>
        </authorList>
    </citation>
    <scope>NUCLEOTIDE SEQUENCE [LARGE SCALE GENOMIC DNA]</scope>
    <source>
        <strain evidence="8 9">CCUG 41755</strain>
    </source>
</reference>
<dbReference type="EMBL" id="NGJY01000002">
    <property type="protein sequence ID" value="RSU03241.1"/>
    <property type="molecule type" value="Genomic_DNA"/>
</dbReference>
<dbReference type="NCBIfam" id="TIGR01928">
    <property type="entry name" value="menC_lowGC_arch"/>
    <property type="match status" value="1"/>
</dbReference>